<evidence type="ECO:0000259" key="2">
    <source>
        <dbReference type="Pfam" id="PF06985"/>
    </source>
</evidence>
<dbReference type="Pfam" id="PF06985">
    <property type="entry name" value="HET"/>
    <property type="match status" value="1"/>
</dbReference>
<dbReference type="InterPro" id="IPR053137">
    <property type="entry name" value="NLR-like"/>
</dbReference>
<dbReference type="VEuPathDB" id="FungiDB:sscle_14g097020"/>
<reference evidence="4" key="1">
    <citation type="journal article" date="2017" name="Genome Biol. Evol.">
        <title>The complete genome sequence of the phytopathogenic fungus Sclerotinia sclerotiorum reveals insights into the genome architecture of broad host range pathogens.</title>
        <authorList>
            <person name="Derbyshire M."/>
            <person name="Denton-Giles M."/>
            <person name="Hegedus D."/>
            <person name="Seifbarghy S."/>
            <person name="Rollins J."/>
            <person name="van Kan J."/>
            <person name="Seidl M.F."/>
            <person name="Faino L."/>
            <person name="Mbengue M."/>
            <person name="Navaud O."/>
            <person name="Raffaele S."/>
            <person name="Hammond-Kosack K."/>
            <person name="Heard S."/>
            <person name="Oliver R."/>
        </authorList>
    </citation>
    <scope>NUCLEOTIDE SEQUENCE [LARGE SCALE GENOMIC DNA]</scope>
    <source>
        <strain evidence="4">ATCC 18683 / 1980 / Ss-1</strain>
    </source>
</reference>
<dbReference type="Pfam" id="PF00931">
    <property type="entry name" value="NB-ARC"/>
    <property type="match status" value="1"/>
</dbReference>
<dbReference type="Pfam" id="PF13424">
    <property type="entry name" value="TPR_12"/>
    <property type="match status" value="2"/>
</dbReference>
<dbReference type="GO" id="GO:0043531">
    <property type="term" value="F:ADP binding"/>
    <property type="evidence" value="ECO:0007669"/>
    <property type="project" value="InterPro"/>
</dbReference>
<dbReference type="PANTHER" id="PTHR46082:SF6">
    <property type="entry name" value="AAA+ ATPASE DOMAIN-CONTAINING PROTEIN-RELATED"/>
    <property type="match status" value="1"/>
</dbReference>
<dbReference type="Pfam" id="PF13374">
    <property type="entry name" value="TPR_10"/>
    <property type="match status" value="9"/>
</dbReference>
<evidence type="ECO:0000313" key="3">
    <source>
        <dbReference type="EMBL" id="APA14932.1"/>
    </source>
</evidence>
<dbReference type="InterPro" id="IPR011990">
    <property type="entry name" value="TPR-like_helical_dom_sf"/>
</dbReference>
<feature type="domain" description="NB-ARC" evidence="1">
    <location>
        <begin position="277"/>
        <end position="446"/>
    </location>
</feature>
<proteinExistence type="predicted"/>
<evidence type="ECO:0008006" key="5">
    <source>
        <dbReference type="Google" id="ProtNLM"/>
    </source>
</evidence>
<dbReference type="SUPFAM" id="SSF52540">
    <property type="entry name" value="P-loop containing nucleoside triphosphate hydrolases"/>
    <property type="match status" value="1"/>
</dbReference>
<feature type="domain" description="Heterokaryon incompatibility" evidence="2">
    <location>
        <begin position="25"/>
        <end position="110"/>
    </location>
</feature>
<name>A0A1D9QJF4_SCLS1</name>
<dbReference type="OrthoDB" id="5986190at2759"/>
<organism evidence="3 4">
    <name type="scientific">Sclerotinia sclerotiorum (strain ATCC 18683 / 1980 / Ss-1)</name>
    <name type="common">White mold</name>
    <name type="synonym">Whetzelinia sclerotiorum</name>
    <dbReference type="NCBI Taxonomy" id="665079"/>
    <lineage>
        <taxon>Eukaryota</taxon>
        <taxon>Fungi</taxon>
        <taxon>Dikarya</taxon>
        <taxon>Ascomycota</taxon>
        <taxon>Pezizomycotina</taxon>
        <taxon>Leotiomycetes</taxon>
        <taxon>Helotiales</taxon>
        <taxon>Sclerotiniaceae</taxon>
        <taxon>Sclerotinia</taxon>
    </lineage>
</organism>
<dbReference type="Gene3D" id="3.40.50.300">
    <property type="entry name" value="P-loop containing nucleotide triphosphate hydrolases"/>
    <property type="match status" value="1"/>
</dbReference>
<gene>
    <name evidence="3" type="ORF">sscle_14g097020</name>
</gene>
<dbReference type="InterPro" id="IPR027417">
    <property type="entry name" value="P-loop_NTPase"/>
</dbReference>
<accession>A0A1D9QJF4</accession>
<dbReference type="PANTHER" id="PTHR46082">
    <property type="entry name" value="ATP/GTP-BINDING PROTEIN-RELATED"/>
    <property type="match status" value="1"/>
</dbReference>
<dbReference type="Gene3D" id="1.25.40.10">
    <property type="entry name" value="Tetratricopeptide repeat domain"/>
    <property type="match status" value="4"/>
</dbReference>
<dbReference type="SUPFAM" id="SSF48452">
    <property type="entry name" value="TPR-like"/>
    <property type="match status" value="4"/>
</dbReference>
<sequence length="1225" mass="140012">MRLLEMKSPGEFSLIHVATHDTLPYAILSHTWTDQEVTYKDLISGTGKSKSGYEKIKFCGEQAAKDGLRYFWVDTCCIDKSNLTELSKAINSMFRWYRNAKKCYVYLTDVSTPGDDVYVQANQSTWEVAFRSSRWFTRGWTLQELIAPAEVEFFSQERKLLGDKRSLEKLIYEITRIPFQALRGDPFSDFSIAERKRWVAQRQTTEEEDLVYCLLGLCEVSMPPIYGEGKEVALKRLEMTVKWFSTNESEPKDLKDNTASFIVPFGRNLNFIGRGTQLTEVEAKLFTGGRMTKVAITGLGGIGKTQLLLELVYRIRDRYKDCLVIWIPATNTESLHQAYREVARQLKIPGSDEDKADAKKLVQNYLSKESVGRWLLVFDNADDVNMWITVSRSGSGRLIDCLPRSEQGCIVFTTRDRKTAVKLAHQNIVEVPEMGEDVAIQLLQKCLVDPDLVNNRPDTTALLKELTYLPLAIVQAAAYINENGIAFADYLSLLAEQEEDVIDLLSEEFEDDGRYDNIKNPVATTWLISFEQIRYRDPLAADYLSFMACIDPKDIPQSLLPAGRSRKKEIDAIGTLDAYSFIIKRVADQALDLHRLVHLATRNWLQQNDLITQWTERAIIRLEEVFPNDDHQNRTTWRTYLPHVCYALMSDEAGKDGETRIALSRRFGACLLSDGRYNEAEVPFVEVMERHKSVFGEEHPSTLTSMANLASTYRNQGRWKEAEDLEVQVMETRKRVLGQEHPSTLTSMANLASTYQNQGRWKEAEDLGVQVMETRKRVLGQEHPDTLISMANLASTFWNQGRWKKAEDLEVQVMETRKRVLGQEHPDTLTSMANLASTFWNQGRWKKAEDLDVQVMETRKRVLGQEHPDTLTSMANLASTFWNQGRWKEAEDLGVQVMETSLRVLGQEHPDTLTSMANLASTYRNQGRWKRAEDLEVQVMETSLRVLGQEHPSTLTSMANLASTYRNQGRWKKAEDLEVQVMETSLRVLGQEHPDTLTSMANLASTFWNQGRWKEAEDLGVQVMETSLRVLGQEHPSTLISMANLASTYRNQGRWKKAEDLEVQVMETSLRVLGQEHPDTLTSMANLASTFWNQGRWKEAEDLEVQVMETSLRVLGQEHPDTLTSMANLASTFWNQGRWKEAEDLDVQVMETRKRVLGQEHPDTLASMNNLALTWKGLGRDKKALKLMEECVLLLTRIIGTHHPNTLSSRAILLEWQTNELEIDP</sequence>
<evidence type="ECO:0000313" key="4">
    <source>
        <dbReference type="Proteomes" id="UP000177798"/>
    </source>
</evidence>
<dbReference type="PRINTS" id="PR00381">
    <property type="entry name" value="KINESINLIGHT"/>
</dbReference>
<dbReference type="EMBL" id="CP017827">
    <property type="protein sequence ID" value="APA14932.1"/>
    <property type="molecule type" value="Genomic_DNA"/>
</dbReference>
<dbReference type="InterPro" id="IPR010730">
    <property type="entry name" value="HET"/>
</dbReference>
<evidence type="ECO:0000259" key="1">
    <source>
        <dbReference type="Pfam" id="PF00931"/>
    </source>
</evidence>
<dbReference type="InterPro" id="IPR002182">
    <property type="entry name" value="NB-ARC"/>
</dbReference>
<dbReference type="Proteomes" id="UP000177798">
    <property type="component" value="Chromosome 14"/>
</dbReference>
<dbReference type="AlphaFoldDB" id="A0A1D9QJF4"/>
<protein>
    <recommendedName>
        <fullName evidence="5">Heterokaryon incompatibility domain-containing protein</fullName>
    </recommendedName>
</protein>